<dbReference type="EMBL" id="NPCC01000002">
    <property type="protein sequence ID" value="PAE90907.1"/>
    <property type="molecule type" value="Genomic_DNA"/>
</dbReference>
<dbReference type="RefSeq" id="WP_095325975.1">
    <property type="nucleotide sequence ID" value="NZ_NPCC01000002.1"/>
</dbReference>
<feature type="domain" description="HTH cro/C1-type" evidence="1">
    <location>
        <begin position="7"/>
        <end position="62"/>
    </location>
</feature>
<proteinExistence type="predicted"/>
<evidence type="ECO:0000313" key="2">
    <source>
        <dbReference type="EMBL" id="PAE90907.1"/>
    </source>
</evidence>
<comment type="caution">
    <text evidence="2">The sequence shown here is derived from an EMBL/GenBank/DDBJ whole genome shotgun (WGS) entry which is preliminary data.</text>
</comment>
<dbReference type="InterPro" id="IPR010982">
    <property type="entry name" value="Lambda_DNA-bd_dom_sf"/>
</dbReference>
<reference evidence="2 3" key="1">
    <citation type="submission" date="2017-07" db="EMBL/GenBank/DDBJ databases">
        <title>Isolation and whole genome analysis of endospore-forming bacteria from heroin.</title>
        <authorList>
            <person name="Kalinowski J."/>
            <person name="Ahrens B."/>
            <person name="Al-Dilaimi A."/>
            <person name="Winkler A."/>
            <person name="Wibberg D."/>
            <person name="Schleenbecker U."/>
            <person name="Ruckert C."/>
            <person name="Wolfel R."/>
            <person name="Grass G."/>
        </authorList>
    </citation>
    <scope>NUCLEOTIDE SEQUENCE [LARGE SCALE GENOMIC DNA]</scope>
    <source>
        <strain evidence="2 3">7539</strain>
    </source>
</reference>
<dbReference type="AlphaFoldDB" id="A0A268P587"/>
<protein>
    <recommendedName>
        <fullName evidence="1">HTH cro/C1-type domain-containing protein</fullName>
    </recommendedName>
</protein>
<dbReference type="PANTHER" id="PTHR37301">
    <property type="entry name" value="DNA-BINDING PROTEIN-RELATED"/>
    <property type="match status" value="1"/>
</dbReference>
<evidence type="ECO:0000313" key="3">
    <source>
        <dbReference type="Proteomes" id="UP000216207"/>
    </source>
</evidence>
<dbReference type="PANTHER" id="PTHR37301:SF1">
    <property type="entry name" value="DNA-BINDING PROTEIN"/>
    <property type="match status" value="1"/>
</dbReference>
<organism evidence="2 3">
    <name type="scientific">Shouchella clausii</name>
    <name type="common">Alkalihalobacillus clausii</name>
    <dbReference type="NCBI Taxonomy" id="79880"/>
    <lineage>
        <taxon>Bacteria</taxon>
        <taxon>Bacillati</taxon>
        <taxon>Bacillota</taxon>
        <taxon>Bacilli</taxon>
        <taxon>Bacillales</taxon>
        <taxon>Bacillaceae</taxon>
        <taxon>Shouchella</taxon>
    </lineage>
</organism>
<name>A0A268P587_SHOCL</name>
<dbReference type="SMART" id="SM00530">
    <property type="entry name" value="HTH_XRE"/>
    <property type="match status" value="1"/>
</dbReference>
<dbReference type="Pfam" id="PF13443">
    <property type="entry name" value="HTH_26"/>
    <property type="match status" value="1"/>
</dbReference>
<dbReference type="SUPFAM" id="SSF47413">
    <property type="entry name" value="lambda repressor-like DNA-binding domains"/>
    <property type="match status" value="1"/>
</dbReference>
<dbReference type="GO" id="GO:0003677">
    <property type="term" value="F:DNA binding"/>
    <property type="evidence" value="ECO:0007669"/>
    <property type="project" value="InterPro"/>
</dbReference>
<dbReference type="InterPro" id="IPR001387">
    <property type="entry name" value="Cro/C1-type_HTH"/>
</dbReference>
<accession>A0A268P587</accession>
<sequence length="69" mass="8036">MIVKNNLRVLMAKNKMNIKDVAEKTGLSRTTISKLYNEQSTTIAFETIYKLCKLFDVDVNDLIYFDENE</sequence>
<dbReference type="CDD" id="cd00093">
    <property type="entry name" value="HTH_XRE"/>
    <property type="match status" value="1"/>
</dbReference>
<evidence type="ECO:0000259" key="1">
    <source>
        <dbReference type="PROSITE" id="PS50943"/>
    </source>
</evidence>
<dbReference type="Gene3D" id="1.10.260.40">
    <property type="entry name" value="lambda repressor-like DNA-binding domains"/>
    <property type="match status" value="1"/>
</dbReference>
<dbReference type="PROSITE" id="PS50943">
    <property type="entry name" value="HTH_CROC1"/>
    <property type="match status" value="1"/>
</dbReference>
<dbReference type="Proteomes" id="UP000216207">
    <property type="component" value="Unassembled WGS sequence"/>
</dbReference>
<gene>
    <name evidence="2" type="ORF">CHH72_00365</name>
</gene>